<keyword evidence="3" id="KW-1185">Reference proteome</keyword>
<dbReference type="AlphaFoldDB" id="A0A365YM91"/>
<reference evidence="2 3" key="1">
    <citation type="submission" date="2018-01" db="EMBL/GenBank/DDBJ databases">
        <title>Glutamicibacter soli strain NHPC-3 Whole genome sequence and assembly.</title>
        <authorList>
            <person name="Choudhury P."/>
            <person name="Gupta D."/>
            <person name="Sengupta K."/>
            <person name="Jawed A."/>
            <person name="Sultana N."/>
            <person name="Saha P."/>
        </authorList>
    </citation>
    <scope>NUCLEOTIDE SEQUENCE [LARGE SCALE GENOMIC DNA]</scope>
    <source>
        <strain evidence="2 3">NHPC-3</strain>
    </source>
</reference>
<sequence length="88" mass="9416">MPPTHAERAKPAGRSFFPPVSALIRYRPTVSSAALPGCRRGCRTAPHPGRPRPPARAPPAAGPGPGYRARCRSSGSRRRPRAAAGRRR</sequence>
<gene>
    <name evidence="2" type="ORF">C1H84_00030</name>
</gene>
<protein>
    <submittedName>
        <fullName evidence="2">Uncharacterized protein</fullName>
    </submittedName>
</protein>
<feature type="compositionally biased region" description="Basic residues" evidence="1">
    <location>
        <begin position="69"/>
        <end position="88"/>
    </location>
</feature>
<name>A0A365YM91_9MICC</name>
<dbReference type="EMBL" id="POAF01000001">
    <property type="protein sequence ID" value="RBM03738.1"/>
    <property type="molecule type" value="Genomic_DNA"/>
</dbReference>
<evidence type="ECO:0000313" key="3">
    <source>
        <dbReference type="Proteomes" id="UP000252167"/>
    </source>
</evidence>
<dbReference type="Proteomes" id="UP000252167">
    <property type="component" value="Unassembled WGS sequence"/>
</dbReference>
<organism evidence="2 3">
    <name type="scientific">Glutamicibacter soli</name>
    <dbReference type="NCBI Taxonomy" id="453836"/>
    <lineage>
        <taxon>Bacteria</taxon>
        <taxon>Bacillati</taxon>
        <taxon>Actinomycetota</taxon>
        <taxon>Actinomycetes</taxon>
        <taxon>Micrococcales</taxon>
        <taxon>Micrococcaceae</taxon>
        <taxon>Glutamicibacter</taxon>
    </lineage>
</organism>
<evidence type="ECO:0000256" key="1">
    <source>
        <dbReference type="SAM" id="MobiDB-lite"/>
    </source>
</evidence>
<comment type="caution">
    <text evidence="2">The sequence shown here is derived from an EMBL/GenBank/DDBJ whole genome shotgun (WGS) entry which is preliminary data.</text>
</comment>
<feature type="region of interest" description="Disordered" evidence="1">
    <location>
        <begin position="34"/>
        <end position="88"/>
    </location>
</feature>
<accession>A0A365YM91</accession>
<evidence type="ECO:0000313" key="2">
    <source>
        <dbReference type="EMBL" id="RBM03738.1"/>
    </source>
</evidence>
<proteinExistence type="predicted"/>
<feature type="compositionally biased region" description="Pro residues" evidence="1">
    <location>
        <begin position="51"/>
        <end position="62"/>
    </location>
</feature>